<sequence>MARSLLTLNKYFPMPSTRNSSLETTSSTTSLESRASKKVMDKHFEDWDLSMEDHWVGPVPLDQFLSTLPPVETTPLLDNYFKTKFSIPHECSIKGDMGLRLLQVTTHVATITSNYESGLRTSTHGTEYNNCDLYTYR</sequence>
<keyword evidence="2" id="KW-1185">Reference proteome</keyword>
<name>A0A284RPG7_ARMOS</name>
<protein>
    <submittedName>
        <fullName evidence="1">Uncharacterized protein</fullName>
    </submittedName>
</protein>
<reference evidence="2" key="1">
    <citation type="journal article" date="2017" name="Nat. Ecol. Evol.">
        <title>Genome expansion and lineage-specific genetic innovations in the forest pathogenic fungi Armillaria.</title>
        <authorList>
            <person name="Sipos G."/>
            <person name="Prasanna A.N."/>
            <person name="Walter M.C."/>
            <person name="O'Connor E."/>
            <person name="Balint B."/>
            <person name="Krizsan K."/>
            <person name="Kiss B."/>
            <person name="Hess J."/>
            <person name="Varga T."/>
            <person name="Slot J."/>
            <person name="Riley R."/>
            <person name="Boka B."/>
            <person name="Rigling D."/>
            <person name="Barry K."/>
            <person name="Lee J."/>
            <person name="Mihaltcheva S."/>
            <person name="LaButti K."/>
            <person name="Lipzen A."/>
            <person name="Waldron R."/>
            <person name="Moloney N.M."/>
            <person name="Sperisen C."/>
            <person name="Kredics L."/>
            <person name="Vagvoelgyi C."/>
            <person name="Patrignani A."/>
            <person name="Fitzpatrick D."/>
            <person name="Nagy I."/>
            <person name="Doyle S."/>
            <person name="Anderson J.B."/>
            <person name="Grigoriev I.V."/>
            <person name="Gueldener U."/>
            <person name="Muensterkoetter M."/>
            <person name="Nagy L.G."/>
        </authorList>
    </citation>
    <scope>NUCLEOTIDE SEQUENCE [LARGE SCALE GENOMIC DNA]</scope>
    <source>
        <strain evidence="2">C18/9</strain>
    </source>
</reference>
<dbReference type="Proteomes" id="UP000219338">
    <property type="component" value="Unassembled WGS sequence"/>
</dbReference>
<evidence type="ECO:0000313" key="1">
    <source>
        <dbReference type="EMBL" id="SJL10647.1"/>
    </source>
</evidence>
<dbReference type="EMBL" id="FUEG01000012">
    <property type="protein sequence ID" value="SJL10647.1"/>
    <property type="molecule type" value="Genomic_DNA"/>
</dbReference>
<accession>A0A284RPG7</accession>
<evidence type="ECO:0000313" key="2">
    <source>
        <dbReference type="Proteomes" id="UP000219338"/>
    </source>
</evidence>
<organism evidence="1 2">
    <name type="scientific">Armillaria ostoyae</name>
    <name type="common">Armillaria root rot fungus</name>
    <dbReference type="NCBI Taxonomy" id="47428"/>
    <lineage>
        <taxon>Eukaryota</taxon>
        <taxon>Fungi</taxon>
        <taxon>Dikarya</taxon>
        <taxon>Basidiomycota</taxon>
        <taxon>Agaricomycotina</taxon>
        <taxon>Agaricomycetes</taxon>
        <taxon>Agaricomycetidae</taxon>
        <taxon>Agaricales</taxon>
        <taxon>Marasmiineae</taxon>
        <taxon>Physalacriaceae</taxon>
        <taxon>Armillaria</taxon>
    </lineage>
</organism>
<dbReference type="AlphaFoldDB" id="A0A284RPG7"/>
<proteinExistence type="predicted"/>
<gene>
    <name evidence="1" type="ORF">ARMOST_14038</name>
</gene>